<evidence type="ECO:0000256" key="1">
    <source>
        <dbReference type="SAM" id="MobiDB-lite"/>
    </source>
</evidence>
<accession>A0AAU8N109</accession>
<organism evidence="2">
    <name type="scientific">Lysobacter firmicutimachus</name>
    <dbReference type="NCBI Taxonomy" id="1792846"/>
    <lineage>
        <taxon>Bacteria</taxon>
        <taxon>Pseudomonadati</taxon>
        <taxon>Pseudomonadota</taxon>
        <taxon>Gammaproteobacteria</taxon>
        <taxon>Lysobacterales</taxon>
        <taxon>Lysobacteraceae</taxon>
        <taxon>Lysobacter</taxon>
    </lineage>
</organism>
<feature type="region of interest" description="Disordered" evidence="1">
    <location>
        <begin position="330"/>
        <end position="355"/>
    </location>
</feature>
<reference evidence="2" key="1">
    <citation type="submission" date="2024-06" db="EMBL/GenBank/DDBJ databases">
        <authorList>
            <person name="Li S."/>
        </authorList>
    </citation>
    <scope>NUCLEOTIDE SEQUENCE</scope>
    <source>
        <strain evidence="2">SR10</strain>
    </source>
</reference>
<evidence type="ECO:0008006" key="3">
    <source>
        <dbReference type="Google" id="ProtNLM"/>
    </source>
</evidence>
<dbReference type="EMBL" id="CP159925">
    <property type="protein sequence ID" value="XCO77167.1"/>
    <property type="molecule type" value="Genomic_DNA"/>
</dbReference>
<sequence>MRLQEATGNESYIDLTSAAKEYLSEVRYNEALAEQAGLNALASRIRVENDLQFDPDEFAHRAVAVSTCATREEAQRAVLASGIRLYAAGYQDAKDPAAVEAIARCYHDAADSLGRHGESGYRNYNGVDVIRVIAERWHAEDAYARSNGKTAADVRLNMAELELDIRKIERNGLDLDGRSFGFTDTSHGKLQLATAHHTALGEGPDAPRALAGEAEATNVVLPAQRAFAAPEPPELGTIFSALRADGRWDEAQSRNIAAALLVEHKSDPLSQRLDRVTVGRPTATGETYVFAEYLPHGDREPRFVTSVEASKAVQIPAERSLAQLERLGLQQTQQNERSQELDTPAQAGPTMSLQH</sequence>
<gene>
    <name evidence="2" type="ORF">ABU614_10405</name>
</gene>
<evidence type="ECO:0000313" key="2">
    <source>
        <dbReference type="EMBL" id="XCO77167.1"/>
    </source>
</evidence>
<dbReference type="AlphaFoldDB" id="A0AAU8N109"/>
<proteinExistence type="predicted"/>
<dbReference type="RefSeq" id="WP_363800517.1">
    <property type="nucleotide sequence ID" value="NZ_CP159925.1"/>
</dbReference>
<name>A0AAU8N109_9GAMM</name>
<protein>
    <recommendedName>
        <fullName evidence="3">Large polyvalent protein-associated domain-containing protein</fullName>
    </recommendedName>
</protein>